<dbReference type="EMBL" id="JAERRB010000009">
    <property type="protein sequence ID" value="MBL0744165.1"/>
    <property type="molecule type" value="Genomic_DNA"/>
</dbReference>
<evidence type="ECO:0000256" key="2">
    <source>
        <dbReference type="RuleBase" id="RU362097"/>
    </source>
</evidence>
<keyword evidence="4" id="KW-1185">Reference proteome</keyword>
<keyword evidence="2" id="KW-0812">Transmembrane</keyword>
<evidence type="ECO:0000256" key="1">
    <source>
        <dbReference type="ARBA" id="ARBA00007613"/>
    </source>
</evidence>
<proteinExistence type="inferred from homology"/>
<dbReference type="InterPro" id="IPR010131">
    <property type="entry name" value="MdtP/NodT-like"/>
</dbReference>
<dbReference type="SUPFAM" id="SSF56954">
    <property type="entry name" value="Outer membrane efflux proteins (OEP)"/>
    <property type="match status" value="1"/>
</dbReference>
<feature type="signal peptide" evidence="2">
    <location>
        <begin position="1"/>
        <end position="24"/>
    </location>
</feature>
<gene>
    <name evidence="3" type="ORF">JI741_23235</name>
</gene>
<dbReference type="RefSeq" id="WP_202013806.1">
    <property type="nucleotide sequence ID" value="NZ_JAERRB010000009.1"/>
</dbReference>
<dbReference type="Gene3D" id="2.20.200.10">
    <property type="entry name" value="Outer membrane efflux proteins (OEP)"/>
    <property type="match status" value="1"/>
</dbReference>
<sequence>MKNIFHRALTFVCGVAALSSCSLSQAPLSHEATLPATYQRALPDTGSMAQEPWNVFYADTSLRGFIAIALQNNPDTKAALQRIRMAYADYALMQGRMLPNVNALVKGNVERFGRYTMNGIGNEDTNRSESLPADQQLPNPYPEWFAGLSFSWEVNLWGKLSSRRQAALNRLMASEEMHHGVMTWLISAIAENYYELMGLDQERKVLLENLRLQEFGLELVTIQKAGGKVNQLAVDQFESTLLSTRTRLVRVEQNIRVTEARVNQLLGRYPQPLSRDSITHYRPIREVKAGQPERLLAYRPDIREAEFNLRATHADVRAARAAFYPSLNVTATGGFSAFDVSKWFLTPGSSVYSLGAGLSAPIFQRRRIKALYASATARQQLAFTLYEKSVLTGYHEVFALLHNFYSLRTQIDLKQQETDVLHRAFASSNDLFAVGFATYLEVIMAQRRVLDVELELTGLRMEQLKNVAALYRASGGGWSPPGGR</sequence>
<dbReference type="Proteomes" id="UP000613030">
    <property type="component" value="Unassembled WGS sequence"/>
</dbReference>
<feature type="chain" id="PRO_5044952206" evidence="2">
    <location>
        <begin position="25"/>
        <end position="484"/>
    </location>
</feature>
<dbReference type="PROSITE" id="PS51257">
    <property type="entry name" value="PROKAR_LIPOPROTEIN"/>
    <property type="match status" value="1"/>
</dbReference>
<accession>A0ABS1KXI2</accession>
<keyword evidence="2" id="KW-1134">Transmembrane beta strand</keyword>
<keyword evidence="2" id="KW-0564">Palmitate</keyword>
<organism evidence="3 4">
    <name type="scientific">Chryseolinea lacunae</name>
    <dbReference type="NCBI Taxonomy" id="2801331"/>
    <lineage>
        <taxon>Bacteria</taxon>
        <taxon>Pseudomonadati</taxon>
        <taxon>Bacteroidota</taxon>
        <taxon>Cytophagia</taxon>
        <taxon>Cytophagales</taxon>
        <taxon>Fulvivirgaceae</taxon>
        <taxon>Chryseolinea</taxon>
    </lineage>
</organism>
<name>A0ABS1KXI2_9BACT</name>
<keyword evidence="2" id="KW-0449">Lipoprotein</keyword>
<reference evidence="3 4" key="1">
    <citation type="submission" date="2021-01" db="EMBL/GenBank/DDBJ databases">
        <title>Chryseolinea sp. Jin1 Genome sequencing and assembly.</title>
        <authorList>
            <person name="Kim I."/>
        </authorList>
    </citation>
    <scope>NUCLEOTIDE SEQUENCE [LARGE SCALE GENOMIC DNA]</scope>
    <source>
        <strain evidence="3 4">Jin1</strain>
    </source>
</reference>
<comment type="subcellular location">
    <subcellularLocation>
        <location evidence="2">Cell membrane</location>
        <topology evidence="2">Lipid-anchor</topology>
    </subcellularLocation>
</comment>
<protein>
    <submittedName>
        <fullName evidence="3">Efflux transporter outer membrane subunit</fullName>
    </submittedName>
</protein>
<comment type="similarity">
    <text evidence="1 2">Belongs to the outer membrane factor (OMF) (TC 1.B.17) family.</text>
</comment>
<dbReference type="PANTHER" id="PTHR30203:SF30">
    <property type="entry name" value="OUTER MEMBRANE PROTEIN-RELATED"/>
    <property type="match status" value="1"/>
</dbReference>
<keyword evidence="2" id="KW-0472">Membrane</keyword>
<keyword evidence="2" id="KW-0732">Signal</keyword>
<evidence type="ECO:0000313" key="3">
    <source>
        <dbReference type="EMBL" id="MBL0744165.1"/>
    </source>
</evidence>
<dbReference type="PANTHER" id="PTHR30203">
    <property type="entry name" value="OUTER MEMBRANE CATION EFFLUX PROTEIN"/>
    <property type="match status" value="1"/>
</dbReference>
<evidence type="ECO:0000313" key="4">
    <source>
        <dbReference type="Proteomes" id="UP000613030"/>
    </source>
</evidence>
<dbReference type="Pfam" id="PF02321">
    <property type="entry name" value="OEP"/>
    <property type="match status" value="2"/>
</dbReference>
<dbReference type="Gene3D" id="1.20.1600.10">
    <property type="entry name" value="Outer membrane efflux proteins (OEP)"/>
    <property type="match status" value="1"/>
</dbReference>
<dbReference type="InterPro" id="IPR003423">
    <property type="entry name" value="OMP_efflux"/>
</dbReference>
<comment type="caution">
    <text evidence="3">The sequence shown here is derived from an EMBL/GenBank/DDBJ whole genome shotgun (WGS) entry which is preliminary data.</text>
</comment>
<dbReference type="NCBIfam" id="TIGR01845">
    <property type="entry name" value="outer_NodT"/>
    <property type="match status" value="1"/>
</dbReference>